<keyword evidence="2 5" id="KW-0812">Transmembrane</keyword>
<evidence type="ECO:0000256" key="3">
    <source>
        <dbReference type="ARBA" id="ARBA00022989"/>
    </source>
</evidence>
<evidence type="ECO:0000259" key="6">
    <source>
        <dbReference type="Pfam" id="PF00324"/>
    </source>
</evidence>
<evidence type="ECO:0000313" key="7">
    <source>
        <dbReference type="EMBL" id="GCC33444.1"/>
    </source>
</evidence>
<evidence type="ECO:0000256" key="1">
    <source>
        <dbReference type="ARBA" id="ARBA00004141"/>
    </source>
</evidence>
<feature type="transmembrane region" description="Helical" evidence="5">
    <location>
        <begin position="88"/>
        <end position="108"/>
    </location>
</feature>
<keyword evidence="4 5" id="KW-0472">Membrane</keyword>
<dbReference type="InterPro" id="IPR004842">
    <property type="entry name" value="SLC12A_fam"/>
</dbReference>
<evidence type="ECO:0000256" key="5">
    <source>
        <dbReference type="SAM" id="Phobius"/>
    </source>
</evidence>
<protein>
    <recommendedName>
        <fullName evidence="6">Amino acid permease/ SLC12A domain-containing protein</fullName>
    </recommendedName>
</protein>
<dbReference type="EMBL" id="BEZZ01000517">
    <property type="protein sequence ID" value="GCC33444.1"/>
    <property type="molecule type" value="Genomic_DNA"/>
</dbReference>
<proteinExistence type="predicted"/>
<feature type="domain" description="Amino acid permease/ SLC12A" evidence="6">
    <location>
        <begin position="78"/>
        <end position="171"/>
    </location>
</feature>
<comment type="caution">
    <text evidence="7">The sequence shown here is derived from an EMBL/GenBank/DDBJ whole genome shotgun (WGS) entry which is preliminary data.</text>
</comment>
<dbReference type="InterPro" id="IPR004841">
    <property type="entry name" value="AA-permease/SLC12A_dom"/>
</dbReference>
<dbReference type="PANTHER" id="PTHR11827:SF9">
    <property type="entry name" value="SOLUTE CARRIER FAMILY 12 MEMBER 3"/>
    <property type="match status" value="1"/>
</dbReference>
<keyword evidence="8" id="KW-1185">Reference proteome</keyword>
<dbReference type="Gene3D" id="1.20.1740.10">
    <property type="entry name" value="Amino acid/polyamine transporter I"/>
    <property type="match status" value="1"/>
</dbReference>
<name>A0A401SSQ3_CHIPU</name>
<reference evidence="7 8" key="1">
    <citation type="journal article" date="2018" name="Nat. Ecol. Evol.">
        <title>Shark genomes provide insights into elasmobranch evolution and the origin of vertebrates.</title>
        <authorList>
            <person name="Hara Y"/>
            <person name="Yamaguchi K"/>
            <person name="Onimaru K"/>
            <person name="Kadota M"/>
            <person name="Koyanagi M"/>
            <person name="Keeley SD"/>
            <person name="Tatsumi K"/>
            <person name="Tanaka K"/>
            <person name="Motone F"/>
            <person name="Kageyama Y"/>
            <person name="Nozu R"/>
            <person name="Adachi N"/>
            <person name="Nishimura O"/>
            <person name="Nakagawa R"/>
            <person name="Tanegashima C"/>
            <person name="Kiyatake I"/>
            <person name="Matsumoto R"/>
            <person name="Murakumo K"/>
            <person name="Nishida K"/>
            <person name="Terakita A"/>
            <person name="Kuratani S"/>
            <person name="Sato K"/>
            <person name="Hyodo S Kuraku.S."/>
        </authorList>
    </citation>
    <scope>NUCLEOTIDE SEQUENCE [LARGE SCALE GENOMIC DNA]</scope>
</reference>
<dbReference type="OrthoDB" id="2020542at2759"/>
<dbReference type="AlphaFoldDB" id="A0A401SSQ3"/>
<dbReference type="GO" id="GO:0016324">
    <property type="term" value="C:apical plasma membrane"/>
    <property type="evidence" value="ECO:0007669"/>
    <property type="project" value="TreeGrafter"/>
</dbReference>
<feature type="transmembrane region" description="Helical" evidence="5">
    <location>
        <begin position="323"/>
        <end position="340"/>
    </location>
</feature>
<dbReference type="GO" id="GO:0008511">
    <property type="term" value="F:sodium:potassium:chloride symporter activity"/>
    <property type="evidence" value="ECO:0007669"/>
    <property type="project" value="TreeGrafter"/>
</dbReference>
<feature type="transmembrane region" description="Helical" evidence="5">
    <location>
        <begin position="21"/>
        <end position="41"/>
    </location>
</feature>
<keyword evidence="3 5" id="KW-1133">Transmembrane helix</keyword>
<organism evidence="7 8">
    <name type="scientific">Chiloscyllium punctatum</name>
    <name type="common">Brownbanded bambooshark</name>
    <name type="synonym">Hemiscyllium punctatum</name>
    <dbReference type="NCBI Taxonomy" id="137246"/>
    <lineage>
        <taxon>Eukaryota</taxon>
        <taxon>Metazoa</taxon>
        <taxon>Chordata</taxon>
        <taxon>Craniata</taxon>
        <taxon>Vertebrata</taxon>
        <taxon>Chondrichthyes</taxon>
        <taxon>Elasmobranchii</taxon>
        <taxon>Galeomorphii</taxon>
        <taxon>Galeoidea</taxon>
        <taxon>Orectolobiformes</taxon>
        <taxon>Hemiscylliidae</taxon>
        <taxon>Chiloscyllium</taxon>
    </lineage>
</organism>
<feature type="transmembrane region" description="Helical" evidence="5">
    <location>
        <begin position="129"/>
        <end position="150"/>
    </location>
</feature>
<dbReference type="Pfam" id="PF00324">
    <property type="entry name" value="AA_permease"/>
    <property type="match status" value="2"/>
</dbReference>
<dbReference type="STRING" id="137246.A0A401SSQ3"/>
<dbReference type="GO" id="GO:0055075">
    <property type="term" value="P:potassium ion homeostasis"/>
    <property type="evidence" value="ECO:0007669"/>
    <property type="project" value="TreeGrafter"/>
</dbReference>
<feature type="transmembrane region" description="Helical" evidence="5">
    <location>
        <begin position="237"/>
        <end position="261"/>
    </location>
</feature>
<feature type="domain" description="Amino acid permease/ SLC12A" evidence="6">
    <location>
        <begin position="233"/>
        <end position="344"/>
    </location>
</feature>
<dbReference type="GO" id="GO:1990573">
    <property type="term" value="P:potassium ion import across plasma membrane"/>
    <property type="evidence" value="ECO:0007669"/>
    <property type="project" value="TreeGrafter"/>
</dbReference>
<dbReference type="Proteomes" id="UP000287033">
    <property type="component" value="Unassembled WGS sequence"/>
</dbReference>
<dbReference type="GO" id="GO:0006884">
    <property type="term" value="P:cell volume homeostasis"/>
    <property type="evidence" value="ECO:0007669"/>
    <property type="project" value="TreeGrafter"/>
</dbReference>
<comment type="subcellular location">
    <subcellularLocation>
        <location evidence="1">Membrane</location>
        <topology evidence="1">Multi-pass membrane protein</topology>
    </subcellularLocation>
</comment>
<feature type="transmembrane region" description="Helical" evidence="5">
    <location>
        <begin position="156"/>
        <end position="177"/>
    </location>
</feature>
<dbReference type="PANTHER" id="PTHR11827">
    <property type="entry name" value="SOLUTE CARRIER FAMILY 12, CATION COTRANSPORTERS"/>
    <property type="match status" value="1"/>
</dbReference>
<feature type="transmembrane region" description="Helical" evidence="5">
    <location>
        <begin position="294"/>
        <end position="311"/>
    </location>
</feature>
<accession>A0A401SSQ3</accession>
<dbReference type="GO" id="GO:0055064">
    <property type="term" value="P:chloride ion homeostasis"/>
    <property type="evidence" value="ECO:0007669"/>
    <property type="project" value="TreeGrafter"/>
</dbReference>
<evidence type="ECO:0000256" key="4">
    <source>
        <dbReference type="ARBA" id="ARBA00023136"/>
    </source>
</evidence>
<dbReference type="GO" id="GO:0055078">
    <property type="term" value="P:sodium ion homeostasis"/>
    <property type="evidence" value="ECO:0007669"/>
    <property type="project" value="TreeGrafter"/>
</dbReference>
<sequence length="412" mass="45640">MVMKQSMPTYCKSWVTFRLGLITDLMYVKYLGCYLVFTIVMDYSTSWNSFNMVNHHYVHNCNQHYRSIHINKCQSQIRSLGPELGGSIGLIFTFANAMAVSMHVVGFAETVKDLLVEYNATIVDPTNDIRIIGVITVTVPLGILLAGMEWEAKDLVWYVMPLVVSMTPFLSAQWIGYGWNFTECSQAGTCTYGLINYYQVLTQFTSVSETLAGSSGIIKLGEYLPIHGGRISATMSLVSGFAPLITAGIFGATFSSALAFLVSAPEDFQRLCQDKLYPGIGFFVKAYGKNNEPIYSYLLTYAIAIGFILIAELNRTAPIISNFFLCSYALINFSCFHASLTNSPGNCKLGSSVQAGSYNMALSYSVGLNEVDDHIKNYSNKFIPSLDLSITSQLAFGCRSWADEAQRAYDWI</sequence>
<evidence type="ECO:0000256" key="2">
    <source>
        <dbReference type="ARBA" id="ARBA00022692"/>
    </source>
</evidence>
<gene>
    <name evidence="7" type="ORF">chiPu_0011913</name>
</gene>
<evidence type="ECO:0000313" key="8">
    <source>
        <dbReference type="Proteomes" id="UP000287033"/>
    </source>
</evidence>